<name>A7RUV5_NEMVE</name>
<protein>
    <submittedName>
        <fullName evidence="2">Uncharacterized protein</fullName>
    </submittedName>
</protein>
<dbReference type="KEGG" id="nve:5516781"/>
<proteinExistence type="predicted"/>
<dbReference type="OMA" id="MVYEEFH"/>
<dbReference type="EMBL" id="DS469541">
    <property type="protein sequence ID" value="EDO44760.1"/>
    <property type="molecule type" value="Genomic_DNA"/>
</dbReference>
<organism evidence="2 3">
    <name type="scientific">Nematostella vectensis</name>
    <name type="common">Starlet sea anemone</name>
    <dbReference type="NCBI Taxonomy" id="45351"/>
    <lineage>
        <taxon>Eukaryota</taxon>
        <taxon>Metazoa</taxon>
        <taxon>Cnidaria</taxon>
        <taxon>Anthozoa</taxon>
        <taxon>Hexacorallia</taxon>
        <taxon>Actiniaria</taxon>
        <taxon>Edwardsiidae</taxon>
        <taxon>Nematostella</taxon>
    </lineage>
</organism>
<gene>
    <name evidence="2" type="ORF">NEMVEDRAFT_v1g202492</name>
</gene>
<feature type="region of interest" description="Disordered" evidence="1">
    <location>
        <begin position="148"/>
        <end position="169"/>
    </location>
</feature>
<dbReference type="HOGENOM" id="CLU_931667_0_0_1"/>
<dbReference type="Pfam" id="PF17662">
    <property type="entry name" value="DUF5524"/>
    <property type="match status" value="1"/>
</dbReference>
<evidence type="ECO:0000313" key="2">
    <source>
        <dbReference type="EMBL" id="EDO44760.1"/>
    </source>
</evidence>
<dbReference type="PANTHER" id="PTHR31097:SF2">
    <property type="entry name" value="CHROMOSOME 7 OPEN READING FRAME 57"/>
    <property type="match status" value="1"/>
</dbReference>
<dbReference type="Proteomes" id="UP000001593">
    <property type="component" value="Unassembled WGS sequence"/>
</dbReference>
<dbReference type="OrthoDB" id="10012494at2759"/>
<feature type="compositionally biased region" description="Basic and acidic residues" evidence="1">
    <location>
        <begin position="246"/>
        <end position="279"/>
    </location>
</feature>
<sequence length="312" mass="36614">MSMIDILSSLPSLADWYYHAPSKPVQKPAVEAPPASQIPGLSNVENIPEDVDERFFKRKWIRDTDSKYIKLAKGGGIKNLLSFKTPPQPSEEAVLYPRAEWFDHYHPEEEEDGVVPPVEQVFQTSKRRPPQAQHHHVLPEWYVHEEANAESHTQHQQQIPTEQKKKKKRANLVSFDNMTAWERQAAEDIEQHRRLPAVHKKKEQHKTVAKEAAPVTRKVVKLPKIDKEPVNFSHLMSFGYSRDWLSDQSRKERSEREKRHAEHKKQEEKKSMHIKEAANLRKPRTIAREDDKPMFKISRFERVQPRVESFRT</sequence>
<evidence type="ECO:0000313" key="3">
    <source>
        <dbReference type="Proteomes" id="UP000001593"/>
    </source>
</evidence>
<accession>A7RUV5</accession>
<dbReference type="PhylomeDB" id="A7RUV5"/>
<dbReference type="STRING" id="45351.A7RUV5"/>
<feature type="region of interest" description="Disordered" evidence="1">
    <location>
        <begin position="246"/>
        <end position="293"/>
    </location>
</feature>
<dbReference type="PANTHER" id="PTHR31097">
    <property type="entry name" value="SI:DKEY-276J7.1"/>
    <property type="match status" value="1"/>
</dbReference>
<dbReference type="InParanoid" id="A7RUV5"/>
<reference evidence="2 3" key="1">
    <citation type="journal article" date="2007" name="Science">
        <title>Sea anemone genome reveals ancestral eumetazoan gene repertoire and genomic organization.</title>
        <authorList>
            <person name="Putnam N.H."/>
            <person name="Srivastava M."/>
            <person name="Hellsten U."/>
            <person name="Dirks B."/>
            <person name="Chapman J."/>
            <person name="Salamov A."/>
            <person name="Terry A."/>
            <person name="Shapiro H."/>
            <person name="Lindquist E."/>
            <person name="Kapitonov V.V."/>
            <person name="Jurka J."/>
            <person name="Genikhovich G."/>
            <person name="Grigoriev I.V."/>
            <person name="Lucas S.M."/>
            <person name="Steele R.E."/>
            <person name="Finnerty J.R."/>
            <person name="Technau U."/>
            <person name="Martindale M.Q."/>
            <person name="Rokhsar D.S."/>
        </authorList>
    </citation>
    <scope>NUCLEOTIDE SEQUENCE [LARGE SCALE GENOMIC DNA]</scope>
    <source>
        <strain evidence="3">CH2 X CH6</strain>
    </source>
</reference>
<keyword evidence="3" id="KW-1185">Reference proteome</keyword>
<dbReference type="eggNOG" id="ENOG502S6DP">
    <property type="taxonomic scope" value="Eukaryota"/>
</dbReference>
<dbReference type="AlphaFoldDB" id="A7RUV5"/>
<dbReference type="InterPro" id="IPR040247">
    <property type="entry name" value="DUF5524"/>
</dbReference>
<evidence type="ECO:0000256" key="1">
    <source>
        <dbReference type="SAM" id="MobiDB-lite"/>
    </source>
</evidence>